<keyword evidence="4 8" id="KW-0812">Transmembrane</keyword>
<keyword evidence="6 8" id="KW-0472">Membrane</keyword>
<reference evidence="12 13" key="2">
    <citation type="journal article" date="2011" name="Stand. Genomic Sci.">
        <title>Complete genome sequence of Paludibacter propionicigenes type strain (WB4).</title>
        <authorList>
            <person name="Gronow S."/>
            <person name="Munk C."/>
            <person name="Lapidus A."/>
            <person name="Nolan M."/>
            <person name="Lucas S."/>
            <person name="Hammon N."/>
            <person name="Deshpande S."/>
            <person name="Cheng J.F."/>
            <person name="Tapia R."/>
            <person name="Han C."/>
            <person name="Goodwin L."/>
            <person name="Pitluck S."/>
            <person name="Liolios K."/>
            <person name="Ivanova N."/>
            <person name="Mavromatis K."/>
            <person name="Mikhailova N."/>
            <person name="Pati A."/>
            <person name="Chen A."/>
            <person name="Palaniappan K."/>
            <person name="Land M."/>
            <person name="Hauser L."/>
            <person name="Chang Y.J."/>
            <person name="Jeffries C.D."/>
            <person name="Brambilla E."/>
            <person name="Rohde M."/>
            <person name="Goker M."/>
            <person name="Detter J.C."/>
            <person name="Woyke T."/>
            <person name="Bristow J."/>
            <person name="Eisen J.A."/>
            <person name="Markowitz V."/>
            <person name="Hugenholtz P."/>
            <person name="Kyrpides N.C."/>
            <person name="Klenk H.P."/>
        </authorList>
    </citation>
    <scope>NUCLEOTIDE SEQUENCE [LARGE SCALE GENOMIC DNA]</scope>
    <source>
        <strain evidence="13">DSM 17365 / JCM 13257 / WB4</strain>
    </source>
</reference>
<dbReference type="eggNOG" id="COG4771">
    <property type="taxonomic scope" value="Bacteria"/>
</dbReference>
<evidence type="ECO:0000313" key="13">
    <source>
        <dbReference type="Proteomes" id="UP000008718"/>
    </source>
</evidence>
<dbReference type="GO" id="GO:0009279">
    <property type="term" value="C:cell outer membrane"/>
    <property type="evidence" value="ECO:0007669"/>
    <property type="project" value="UniProtKB-SubCell"/>
</dbReference>
<keyword evidence="3 8" id="KW-1134">Transmembrane beta strand</keyword>
<dbReference type="InterPro" id="IPR036942">
    <property type="entry name" value="Beta-barrel_TonB_sf"/>
</dbReference>
<gene>
    <name evidence="12" type="ordered locus">Palpr_2529</name>
</gene>
<evidence type="ECO:0000256" key="9">
    <source>
        <dbReference type="RuleBase" id="RU003357"/>
    </source>
</evidence>
<proteinExistence type="inferred from homology"/>
<feature type="domain" description="TonB-dependent receptor plug" evidence="11">
    <location>
        <begin position="231"/>
        <end position="336"/>
    </location>
</feature>
<evidence type="ECO:0000313" key="12">
    <source>
        <dbReference type="EMBL" id="ADQ80661.1"/>
    </source>
</evidence>
<dbReference type="InterPro" id="IPR000531">
    <property type="entry name" value="Beta-barrel_TonB"/>
</dbReference>
<dbReference type="OrthoDB" id="9768177at2"/>
<dbReference type="Proteomes" id="UP000008718">
    <property type="component" value="Chromosome"/>
</dbReference>
<evidence type="ECO:0000256" key="1">
    <source>
        <dbReference type="ARBA" id="ARBA00004571"/>
    </source>
</evidence>
<dbReference type="KEGG" id="ppn:Palpr_2529"/>
<evidence type="ECO:0000256" key="5">
    <source>
        <dbReference type="ARBA" id="ARBA00023077"/>
    </source>
</evidence>
<keyword evidence="7 8" id="KW-0998">Cell outer membrane</keyword>
<dbReference type="HOGENOM" id="CLU_004317_0_1_10"/>
<dbReference type="eggNOG" id="COG4206">
    <property type="taxonomic scope" value="Bacteria"/>
</dbReference>
<dbReference type="InterPro" id="IPR008969">
    <property type="entry name" value="CarboxyPept-like_regulatory"/>
</dbReference>
<evidence type="ECO:0000256" key="8">
    <source>
        <dbReference type="PROSITE-ProRule" id="PRU01360"/>
    </source>
</evidence>
<comment type="similarity">
    <text evidence="8 9">Belongs to the TonB-dependent receptor family.</text>
</comment>
<dbReference type="EMBL" id="CP002345">
    <property type="protein sequence ID" value="ADQ80661.1"/>
    <property type="molecule type" value="Genomic_DNA"/>
</dbReference>
<organism evidence="12 13">
    <name type="scientific">Paludibacter propionicigenes (strain DSM 17365 / JCM 13257 / WB4)</name>
    <dbReference type="NCBI Taxonomy" id="694427"/>
    <lineage>
        <taxon>Bacteria</taxon>
        <taxon>Pseudomonadati</taxon>
        <taxon>Bacteroidota</taxon>
        <taxon>Bacteroidia</taxon>
        <taxon>Bacteroidales</taxon>
        <taxon>Paludibacteraceae</taxon>
        <taxon>Paludibacter</taxon>
    </lineage>
</organism>
<dbReference type="NCBIfam" id="TIGR04057">
    <property type="entry name" value="SusC_RagA_signa"/>
    <property type="match status" value="1"/>
</dbReference>
<keyword evidence="13" id="KW-1185">Reference proteome</keyword>
<dbReference type="InterPro" id="IPR023996">
    <property type="entry name" value="TonB-dep_OMP_SusC/RagA"/>
</dbReference>
<comment type="subcellular location">
    <subcellularLocation>
        <location evidence="1 8">Cell outer membrane</location>
        <topology evidence="1 8">Multi-pass membrane protein</topology>
    </subcellularLocation>
</comment>
<reference key="1">
    <citation type="submission" date="2010-11" db="EMBL/GenBank/DDBJ databases">
        <title>The complete genome of Paludibacter propionicigenes DSM 17365.</title>
        <authorList>
            <consortium name="US DOE Joint Genome Institute (JGI-PGF)"/>
            <person name="Lucas S."/>
            <person name="Copeland A."/>
            <person name="Lapidus A."/>
            <person name="Bruce D."/>
            <person name="Goodwin L."/>
            <person name="Pitluck S."/>
            <person name="Kyrpides N."/>
            <person name="Mavromatis K."/>
            <person name="Ivanova N."/>
            <person name="Munk A.C."/>
            <person name="Brettin T."/>
            <person name="Detter J.C."/>
            <person name="Han C."/>
            <person name="Tapia R."/>
            <person name="Land M."/>
            <person name="Hauser L."/>
            <person name="Markowitz V."/>
            <person name="Cheng J.-F."/>
            <person name="Hugenholtz P."/>
            <person name="Woyke T."/>
            <person name="Wu D."/>
            <person name="Gronow S."/>
            <person name="Wellnitz S."/>
            <person name="Brambilla E."/>
            <person name="Klenk H.-P."/>
            <person name="Eisen J.A."/>
        </authorList>
    </citation>
    <scope>NUCLEOTIDE SEQUENCE</scope>
    <source>
        <strain>WB4</strain>
    </source>
</reference>
<feature type="domain" description="TonB-dependent receptor-like beta-barrel" evidence="10">
    <location>
        <begin position="605"/>
        <end position="1174"/>
    </location>
</feature>
<evidence type="ECO:0000256" key="4">
    <source>
        <dbReference type="ARBA" id="ARBA00022692"/>
    </source>
</evidence>
<protein>
    <submittedName>
        <fullName evidence="12">TonB-dependent receptor plug</fullName>
    </submittedName>
</protein>
<dbReference type="STRING" id="694427.Palpr_2529"/>
<evidence type="ECO:0000259" key="11">
    <source>
        <dbReference type="Pfam" id="PF07715"/>
    </source>
</evidence>
<sequence>MKKTIINALSHLLYIFHFHFSGKMRVYLILSFMLAGQLFSTVLCAQTAESKITFGMQNKTLEYGLNELGKLSDFRITFTLSQVSKYNNITINKGTRTIRETLSLLLSNTDLTFTIKNENIIIIERSVSKPKTAENASLRQISGIVTDVDKQPLPGVSIRVKGNNRGVITDENGKYSIEVEKGDVLVFSYIGFDAREVEAKSSLVNVSLSPNSVNLSEALVVSTGYQTVTKERATGAYAKVNKNQLGQRRLSDLSSILDGQIAGYSDGRIRGTSSMLGMANPLFVIDGFPVENTRYDVNGSIIENLPGLNLEDIESITVLKDAAATSIYGARASNGVIVVTTTKSKKDKTEVSFSADLTTSPNSYYIKNMTDANDIVNLEKGWAAGNPNLQTNAGSSGFVTDPTVNSYASSLRKNAVYTSQGMQSLLDFYSGKISQSDLNTKLSSLAGKGYNYYTDYEKYARRSPVYQQYNLNIGKATGRNSFNASVTYKNNKFANLYSKDESYGVNLRNSTEITNWLTLDLGSYTSYKNSTSQTYSALAPGYSYQAYDGLVDGSGNALTSTAASRLSSYTLDNINKYSLYSMDITALNELGMNLRKKNEFSNRTYAKLNVKIADWLKYNTMFQYEYGVDRINQLKDKNSYAVRSMVNGMATVSASNTAVYNLPYGNIQYGETQKSTGYNFRQQLDLNKTFSYKHDVTFLLGSEIRESKLEYGNNTYYNYDSEMLSYTPVDQKTLMNTYGTIIGGTSLSAASFAAQKELVNRFVSVYSNFGYSYDNKYLLTGSLRWDRSNLWGTDSKYQNKPSWSIGGGWNIRKESFFDVAWVDLLKLRMSYGVGGNIAKNSAPYMTAYYSQNSNVGGVQGTINSRPNPALSWEKTTTTNIGIDFSVLNSRLTGYLDVYNKKGTNLLSNTMGVPTEGWGYSTYAINNGEMTNKGIEITLNAVVLKTKNFEWNASFLYGYNKNEVTYVNVKAPVYVLQLDYPSAYPRIGNSYNTIYGYKWAGLSSTGLPQVYDKNGKAVSYNPADVDAIVSCGSTVPAHTGSFGTSFNYKNVVLSCLFVYRLGYKVRNTNLAYLPVAYSSATYNYIPNITTVNKQINNSWKQPGDETKTNIPRIMYGSESDFTSDLYDIYNYADINVVDASNIRLSNVSLSYQLPTSLVRKVSLNSVRFNFNVENLYTFAANSDAKFMLGGYNAPNFVLGMNVSF</sequence>
<evidence type="ECO:0000256" key="7">
    <source>
        <dbReference type="ARBA" id="ARBA00023237"/>
    </source>
</evidence>
<dbReference type="InterPro" id="IPR023997">
    <property type="entry name" value="TonB-dep_OMP_SusC/RagA_CS"/>
</dbReference>
<keyword evidence="5 9" id="KW-0798">TonB box</keyword>
<dbReference type="RefSeq" id="WP_013446030.1">
    <property type="nucleotide sequence ID" value="NC_014734.1"/>
</dbReference>
<dbReference type="Gene3D" id="2.170.130.10">
    <property type="entry name" value="TonB-dependent receptor, plug domain"/>
    <property type="match status" value="1"/>
</dbReference>
<dbReference type="PROSITE" id="PS52016">
    <property type="entry name" value="TONB_DEPENDENT_REC_3"/>
    <property type="match status" value="1"/>
</dbReference>
<dbReference type="AlphaFoldDB" id="E4T7G7"/>
<evidence type="ECO:0000256" key="6">
    <source>
        <dbReference type="ARBA" id="ARBA00023136"/>
    </source>
</evidence>
<evidence type="ECO:0000256" key="2">
    <source>
        <dbReference type="ARBA" id="ARBA00022448"/>
    </source>
</evidence>
<evidence type="ECO:0000256" key="3">
    <source>
        <dbReference type="ARBA" id="ARBA00022452"/>
    </source>
</evidence>
<dbReference type="Pfam" id="PF00593">
    <property type="entry name" value="TonB_dep_Rec_b-barrel"/>
    <property type="match status" value="1"/>
</dbReference>
<evidence type="ECO:0000259" key="10">
    <source>
        <dbReference type="Pfam" id="PF00593"/>
    </source>
</evidence>
<dbReference type="Gene3D" id="3.55.50.30">
    <property type="match status" value="1"/>
</dbReference>
<dbReference type="InterPro" id="IPR037066">
    <property type="entry name" value="Plug_dom_sf"/>
</dbReference>
<dbReference type="Pfam" id="PF13715">
    <property type="entry name" value="CarbopepD_reg_2"/>
    <property type="match status" value="1"/>
</dbReference>
<dbReference type="Pfam" id="PF07715">
    <property type="entry name" value="Plug"/>
    <property type="match status" value="1"/>
</dbReference>
<dbReference type="NCBIfam" id="TIGR04056">
    <property type="entry name" value="OMP_RagA_SusC"/>
    <property type="match status" value="1"/>
</dbReference>
<dbReference type="SUPFAM" id="SSF49464">
    <property type="entry name" value="Carboxypeptidase regulatory domain-like"/>
    <property type="match status" value="1"/>
</dbReference>
<dbReference type="InterPro" id="IPR012910">
    <property type="entry name" value="Plug_dom"/>
</dbReference>
<dbReference type="SUPFAM" id="SSF56935">
    <property type="entry name" value="Porins"/>
    <property type="match status" value="1"/>
</dbReference>
<keyword evidence="12" id="KW-0675">Receptor</keyword>
<dbReference type="Gene3D" id="2.40.170.20">
    <property type="entry name" value="TonB-dependent receptor, beta-barrel domain"/>
    <property type="match status" value="1"/>
</dbReference>
<dbReference type="InterPro" id="IPR039426">
    <property type="entry name" value="TonB-dep_rcpt-like"/>
</dbReference>
<dbReference type="Gene3D" id="2.60.40.1120">
    <property type="entry name" value="Carboxypeptidase-like, regulatory domain"/>
    <property type="match status" value="1"/>
</dbReference>
<keyword evidence="2 8" id="KW-0813">Transport</keyword>
<name>E4T7G7_PALPW</name>
<accession>E4T7G7</accession>